<keyword evidence="6" id="KW-0808">Transferase</keyword>
<keyword evidence="2" id="KW-0677">Repeat</keyword>
<reference evidence="6" key="1">
    <citation type="submission" date="2022-08" db="EMBL/GenBank/DDBJ databases">
        <authorList>
            <person name="Marques A."/>
        </authorList>
    </citation>
    <scope>NUCLEOTIDE SEQUENCE</scope>
    <source>
        <strain evidence="6">RhyPub2mFocal</strain>
        <tissue evidence="6">Leaves</tissue>
    </source>
</reference>
<evidence type="ECO:0000256" key="3">
    <source>
        <dbReference type="SAM" id="Phobius"/>
    </source>
</evidence>
<organism evidence="6 7">
    <name type="scientific">Rhynchospora pubera</name>
    <dbReference type="NCBI Taxonomy" id="906938"/>
    <lineage>
        <taxon>Eukaryota</taxon>
        <taxon>Viridiplantae</taxon>
        <taxon>Streptophyta</taxon>
        <taxon>Embryophyta</taxon>
        <taxon>Tracheophyta</taxon>
        <taxon>Spermatophyta</taxon>
        <taxon>Magnoliopsida</taxon>
        <taxon>Liliopsida</taxon>
        <taxon>Poales</taxon>
        <taxon>Cyperaceae</taxon>
        <taxon>Cyperoideae</taxon>
        <taxon>Rhynchosporeae</taxon>
        <taxon>Rhynchospora</taxon>
    </lineage>
</organism>
<dbReference type="InterPro" id="IPR038408">
    <property type="entry name" value="GNK2_sf"/>
</dbReference>
<dbReference type="Gene3D" id="3.30.430.20">
    <property type="entry name" value="Gnk2 domain, C-X8-C-X2-C motif"/>
    <property type="match status" value="2"/>
</dbReference>
<keyword evidence="3" id="KW-0472">Membrane</keyword>
<sequence length="333" mass="37005">MHNSTPLFLSLFHTLLSLHLTSAIPSSSLLQYVHNFTTTNSTYRSNLGELFSFLDKETAAKGFSENSTVGVAENQISGLALCRGDINASDCAACLDQSFRYITNGSSFPKEAAIWYHFCLLQYSNDSSLIASTDNFPRFLMWNITNQTFSGWDKSKEFTIFSINNTLHKLLTNVADQTAFHSAKWFGTGVTKNSATLEIGRDNVTVSVPVIYSLSQCTPNFPNDTCRDCLQDLIIDLLGSYDGRRGGRIVGIKCNLRYETYPFYYGNPDILIDSVPITDIGGNKGGINRLLAIIISVTVVLLILSCFTIILWIRKTRSTETDIFQEENAIPTS</sequence>
<feature type="domain" description="Gnk2-homologous" evidence="5">
    <location>
        <begin position="24"/>
        <end position="128"/>
    </location>
</feature>
<keyword evidence="7" id="KW-1185">Reference proteome</keyword>
<evidence type="ECO:0000256" key="4">
    <source>
        <dbReference type="SAM" id="SignalP"/>
    </source>
</evidence>
<dbReference type="CDD" id="cd23509">
    <property type="entry name" value="Gnk2-like"/>
    <property type="match status" value="2"/>
</dbReference>
<dbReference type="InterPro" id="IPR002902">
    <property type="entry name" value="GNK2"/>
</dbReference>
<dbReference type="Proteomes" id="UP001140206">
    <property type="component" value="Chromosome 4"/>
</dbReference>
<feature type="transmembrane region" description="Helical" evidence="3">
    <location>
        <begin position="290"/>
        <end position="313"/>
    </location>
</feature>
<evidence type="ECO:0000313" key="7">
    <source>
        <dbReference type="Proteomes" id="UP001140206"/>
    </source>
</evidence>
<feature type="chain" id="PRO_5043832453" evidence="4">
    <location>
        <begin position="24"/>
        <end position="333"/>
    </location>
</feature>
<feature type="domain" description="Gnk2-homologous" evidence="5">
    <location>
        <begin position="145"/>
        <end position="263"/>
    </location>
</feature>
<evidence type="ECO:0000313" key="6">
    <source>
        <dbReference type="EMBL" id="KAJ4760693.1"/>
    </source>
</evidence>
<dbReference type="GO" id="GO:0016301">
    <property type="term" value="F:kinase activity"/>
    <property type="evidence" value="ECO:0007669"/>
    <property type="project" value="UniProtKB-KW"/>
</dbReference>
<dbReference type="AlphaFoldDB" id="A0AAV8CXB6"/>
<dbReference type="PANTHER" id="PTHR32099:SF42">
    <property type="entry name" value="CYSTEINE-RICH RECEPTOR-LIKE PROTEIN KINASE 9-RELATED"/>
    <property type="match status" value="1"/>
</dbReference>
<gene>
    <name evidence="6" type="ORF">LUZ62_071068</name>
</gene>
<dbReference type="PROSITE" id="PS51473">
    <property type="entry name" value="GNK2"/>
    <property type="match status" value="2"/>
</dbReference>
<keyword evidence="3" id="KW-1133">Transmembrane helix</keyword>
<evidence type="ECO:0000256" key="2">
    <source>
        <dbReference type="ARBA" id="ARBA00022737"/>
    </source>
</evidence>
<protein>
    <submittedName>
        <fullName evidence="6">Cysteine-rich RECEPTOR-like kinase</fullName>
    </submittedName>
</protein>
<keyword evidence="6" id="KW-0418">Kinase</keyword>
<dbReference type="Pfam" id="PF01657">
    <property type="entry name" value="Stress-antifung"/>
    <property type="match status" value="2"/>
</dbReference>
<evidence type="ECO:0000256" key="1">
    <source>
        <dbReference type="ARBA" id="ARBA00022729"/>
    </source>
</evidence>
<accession>A0AAV8CXB6</accession>
<keyword evidence="3" id="KW-0812">Transmembrane</keyword>
<keyword evidence="1 4" id="KW-0732">Signal</keyword>
<name>A0AAV8CXB6_9POAL</name>
<feature type="signal peptide" evidence="4">
    <location>
        <begin position="1"/>
        <end position="23"/>
    </location>
</feature>
<evidence type="ECO:0000259" key="5">
    <source>
        <dbReference type="PROSITE" id="PS51473"/>
    </source>
</evidence>
<dbReference type="PANTHER" id="PTHR32099">
    <property type="entry name" value="CYSTEINE-RICH REPEAT SECRETORY PROTEIN"/>
    <property type="match status" value="1"/>
</dbReference>
<keyword evidence="6" id="KW-0675">Receptor</keyword>
<dbReference type="EMBL" id="JAMFTS010000004">
    <property type="protein sequence ID" value="KAJ4760693.1"/>
    <property type="molecule type" value="Genomic_DNA"/>
</dbReference>
<comment type="caution">
    <text evidence="6">The sequence shown here is derived from an EMBL/GenBank/DDBJ whole genome shotgun (WGS) entry which is preliminary data.</text>
</comment>
<proteinExistence type="predicted"/>